<accession>A0A1M5U061</accession>
<dbReference type="EMBL" id="LT670818">
    <property type="protein sequence ID" value="SHH56033.1"/>
    <property type="molecule type" value="Genomic_DNA"/>
</dbReference>
<dbReference type="AlphaFoldDB" id="A0A1M5U061"/>
<dbReference type="RefSeq" id="WP_154073708.1">
    <property type="nucleotide sequence ID" value="NZ_LT670818.1"/>
</dbReference>
<protein>
    <submittedName>
        <fullName evidence="2">Uncharacterized protein</fullName>
    </submittedName>
</protein>
<gene>
    <name evidence="2" type="ORF">SAMN05444169_8076</name>
</gene>
<evidence type="ECO:0000256" key="1">
    <source>
        <dbReference type="SAM" id="MobiDB-lite"/>
    </source>
</evidence>
<dbReference type="OrthoDB" id="8242451at2"/>
<dbReference type="Proteomes" id="UP000190675">
    <property type="component" value="Chromosome I"/>
</dbReference>
<reference evidence="2 3" key="1">
    <citation type="submission" date="2016-11" db="EMBL/GenBank/DDBJ databases">
        <authorList>
            <person name="Jaros S."/>
            <person name="Januszkiewicz K."/>
            <person name="Wedrychowicz H."/>
        </authorList>
    </citation>
    <scope>NUCLEOTIDE SEQUENCE [LARGE SCALE GENOMIC DNA]</scope>
    <source>
        <strain evidence="2 3">GAS242</strain>
    </source>
</reference>
<sequence>MPPPETRAISSIDAREFSDLLVSGRTKDLKILADGLRQHARASQGKVPVKPLDRHGSNSKGSGIAK</sequence>
<evidence type="ECO:0000313" key="2">
    <source>
        <dbReference type="EMBL" id="SHH56033.1"/>
    </source>
</evidence>
<evidence type="ECO:0000313" key="3">
    <source>
        <dbReference type="Proteomes" id="UP000190675"/>
    </source>
</evidence>
<name>A0A1M5U061_9BRAD</name>
<feature type="region of interest" description="Disordered" evidence="1">
    <location>
        <begin position="38"/>
        <end position="66"/>
    </location>
</feature>
<organism evidence="2 3">
    <name type="scientific">Bradyrhizobium erythrophlei</name>
    <dbReference type="NCBI Taxonomy" id="1437360"/>
    <lineage>
        <taxon>Bacteria</taxon>
        <taxon>Pseudomonadati</taxon>
        <taxon>Pseudomonadota</taxon>
        <taxon>Alphaproteobacteria</taxon>
        <taxon>Hyphomicrobiales</taxon>
        <taxon>Nitrobacteraceae</taxon>
        <taxon>Bradyrhizobium</taxon>
    </lineage>
</organism>
<proteinExistence type="predicted"/>